<accession>A0A3M7S0L6</accession>
<evidence type="ECO:0000313" key="1">
    <source>
        <dbReference type="EMBL" id="RNA29292.1"/>
    </source>
</evidence>
<dbReference type="EMBL" id="REGN01002248">
    <property type="protein sequence ID" value="RNA29292.1"/>
    <property type="molecule type" value="Genomic_DNA"/>
</dbReference>
<reference evidence="1 2" key="1">
    <citation type="journal article" date="2018" name="Sci. Rep.">
        <title>Genomic signatures of local adaptation to the degree of environmental predictability in rotifers.</title>
        <authorList>
            <person name="Franch-Gras L."/>
            <person name="Hahn C."/>
            <person name="Garcia-Roger E.M."/>
            <person name="Carmona M.J."/>
            <person name="Serra M."/>
            <person name="Gomez A."/>
        </authorList>
    </citation>
    <scope>NUCLEOTIDE SEQUENCE [LARGE SCALE GENOMIC DNA]</scope>
    <source>
        <strain evidence="1">HYR1</strain>
    </source>
</reference>
<name>A0A3M7S0L6_BRAPC</name>
<gene>
    <name evidence="1" type="ORF">BpHYR1_028478</name>
</gene>
<organism evidence="1 2">
    <name type="scientific">Brachionus plicatilis</name>
    <name type="common">Marine rotifer</name>
    <name type="synonym">Brachionus muelleri</name>
    <dbReference type="NCBI Taxonomy" id="10195"/>
    <lineage>
        <taxon>Eukaryota</taxon>
        <taxon>Metazoa</taxon>
        <taxon>Spiralia</taxon>
        <taxon>Gnathifera</taxon>
        <taxon>Rotifera</taxon>
        <taxon>Eurotatoria</taxon>
        <taxon>Monogononta</taxon>
        <taxon>Pseudotrocha</taxon>
        <taxon>Ploima</taxon>
        <taxon>Brachionidae</taxon>
        <taxon>Brachionus</taxon>
    </lineage>
</organism>
<dbReference type="AlphaFoldDB" id="A0A3M7S0L6"/>
<proteinExistence type="predicted"/>
<evidence type="ECO:0000313" key="2">
    <source>
        <dbReference type="Proteomes" id="UP000276133"/>
    </source>
</evidence>
<protein>
    <submittedName>
        <fullName evidence="1">Uncharacterized protein</fullName>
    </submittedName>
</protein>
<dbReference type="Proteomes" id="UP000276133">
    <property type="component" value="Unassembled WGS sequence"/>
</dbReference>
<comment type="caution">
    <text evidence="1">The sequence shown here is derived from an EMBL/GenBank/DDBJ whole genome shotgun (WGS) entry which is preliminary data.</text>
</comment>
<sequence length="74" mass="8773">MSNQTFALTLSLKSGVKACSKKKIKKFYYMVSMSSTIKNQHFRAFFFIFQVEFYWSKKNNNKFSLVNVTIIKKK</sequence>
<keyword evidence="2" id="KW-1185">Reference proteome</keyword>